<dbReference type="Gene3D" id="2.130.10.10">
    <property type="entry name" value="YVTN repeat-like/Quinoprotein amine dehydrogenase"/>
    <property type="match status" value="2"/>
</dbReference>
<dbReference type="SMART" id="SM00320">
    <property type="entry name" value="WD40"/>
    <property type="match status" value="7"/>
</dbReference>
<dbReference type="SUPFAM" id="SSF50998">
    <property type="entry name" value="Quinoprotein alcohol dehydrogenase-like"/>
    <property type="match status" value="1"/>
</dbReference>
<evidence type="ECO:0000256" key="1">
    <source>
        <dbReference type="PROSITE-ProRule" id="PRU00221"/>
    </source>
</evidence>
<keyword evidence="2" id="KW-0175">Coiled coil</keyword>
<name>A0AAU9KAI8_9CILI</name>
<gene>
    <name evidence="3" type="ORF">BSTOLATCC_MIC65359</name>
</gene>
<dbReference type="EMBL" id="CAJZBQ010000063">
    <property type="protein sequence ID" value="CAG9336052.1"/>
    <property type="molecule type" value="Genomic_DNA"/>
</dbReference>
<dbReference type="InterPro" id="IPR011047">
    <property type="entry name" value="Quinoprotein_ADH-like_sf"/>
</dbReference>
<dbReference type="PANTHER" id="PTHR32215:SF0">
    <property type="entry name" value="CILIA- AND FLAGELLA-ASSOCIATED PROTEIN 57"/>
    <property type="match status" value="1"/>
</dbReference>
<accession>A0AAU9KAI8</accession>
<dbReference type="PROSITE" id="PS50082">
    <property type="entry name" value="WD_REPEATS_2"/>
    <property type="match status" value="1"/>
</dbReference>
<feature type="coiled-coil region" evidence="2">
    <location>
        <begin position="838"/>
        <end position="1041"/>
    </location>
</feature>
<sequence>MDSKLAKGQVKLDFLHAFGSLSSAGIRDSVCFGDDESSIVLFPVGRHIAVRSLDTNEVTFISEPSSVSAITAMSISKERSRRFLAVGEYLDKEKISQVTIIDIKNPGGYKRLRELRIPDQNAKFSTLAFSYDSKLITCVSGGMGIVWDWYKEKIIGKEAIGAEITRISVNPKDSHLVSTSGPNHWKTWRVEEKIFKEQPMFSKLAQTQNFTDHDWLDDDTVIAVTDMAEAFISRGNQIVQYIEFGLGKISDTMTTASVTCMLGFSRGFIMASDEGFLSLWERAETNELEDQTQELFSFIKSWNCGKKQAIVSLALSNSEETLTIALKSNDIGTCSLSQVIMYDSVKFNIFCGGFHSGKINEMDVAIQRPLLVTCSESDATLRIWNYHSMNCELAKKLYVVERDTMDPAGEAVSRPLLSVAFHPSGYYIAVSFVDRVRLFHLLYDELRFFREINAPRANVLKFSNGGHMLAAASGQTILIYESYTLECLQIMNAHSSLVQEMCWSYLDKKLFTVGADGAMFEFATNTWTKEKEHINTNIEYCSLTITDEDTVIASGWEGQQAMLLEKADYEWKLQKIDKSLTQVCFFQSSHRNPVLLGSTNEGTILNFGSGKEKVWLDEIDVHQGSITKLRASPDGRFVFSAGEDGAIFVFKVDESLDYSHLEHITVEGKEKELSARVVDDTLAEIVLIERGQLDKFKDALDQERQELEKMNHTITSSSKLRESQYQGKLQEIRDSIMENIRAQQVRIEELSAQKTRQERDYEKKLAQLEADHNKEVDSLETMYERKLGIEDERFRQLEHDKVEMKQHYEDQIKNIKVHNEQAVESLEKAFRDALCKATEEYESTKRTAEELKEIYEKRLSQQEDEHEIEVLDLKDKFETQLKDLKKQYEELVKIKKEYKQAQSVANQDKQEGIQKIERKRGKIEKKREEIMNLRQQIKNLEQAIKEKEETLMKKDNQIYEYKRQIKDLEETKKLLHSRKLEILDEMQPKEEEIEMLGTRIKNVRTDLQKERKDNEELERSLNKLEDLLRRLKIDNKAQQAATHEVETVIRSIINDIHHAVSTLDIVDWPDELKKLYQNYVREDGSKIRKDADSIEELEHQLRYMEKSITGIRENSKKSMKRFKVDMRKRTQENSTLIQELNKLRFENKRDEFRIKQLEQMIEKAQESAKARDISPKQQGKPIHMNKEQAATPYLGYVNKPSPMEHKFASLQDRQRIIDLQNELEEKKEQNFYLRMEINQLREMLGKTPQQ</sequence>
<dbReference type="InterPro" id="IPR036322">
    <property type="entry name" value="WD40_repeat_dom_sf"/>
</dbReference>
<protein>
    <recommendedName>
        <fullName evidence="5">WD repeat-containing protein 65</fullName>
    </recommendedName>
</protein>
<keyword evidence="1" id="KW-0853">WD repeat</keyword>
<evidence type="ECO:0008006" key="5">
    <source>
        <dbReference type="Google" id="ProtNLM"/>
    </source>
</evidence>
<dbReference type="PANTHER" id="PTHR32215">
    <property type="entry name" value="CILIA- AND FLAGELLA-ASSOCIATED PROTEIN 57"/>
    <property type="match status" value="1"/>
</dbReference>
<dbReference type="SUPFAM" id="SSF50978">
    <property type="entry name" value="WD40 repeat-like"/>
    <property type="match status" value="1"/>
</dbReference>
<evidence type="ECO:0000313" key="3">
    <source>
        <dbReference type="EMBL" id="CAG9336052.1"/>
    </source>
</evidence>
<reference evidence="3" key="1">
    <citation type="submission" date="2021-09" db="EMBL/GenBank/DDBJ databases">
        <authorList>
            <consortium name="AG Swart"/>
            <person name="Singh M."/>
            <person name="Singh A."/>
            <person name="Seah K."/>
            <person name="Emmerich C."/>
        </authorList>
    </citation>
    <scope>NUCLEOTIDE SEQUENCE</scope>
    <source>
        <strain evidence="3">ATCC30299</strain>
    </source>
</reference>
<comment type="caution">
    <text evidence="3">The sequence shown here is derived from an EMBL/GenBank/DDBJ whole genome shotgun (WGS) entry which is preliminary data.</text>
</comment>
<dbReference type="InterPro" id="IPR015943">
    <property type="entry name" value="WD40/YVTN_repeat-like_dom_sf"/>
</dbReference>
<evidence type="ECO:0000256" key="2">
    <source>
        <dbReference type="SAM" id="Coils"/>
    </source>
</evidence>
<dbReference type="InterPro" id="IPR001680">
    <property type="entry name" value="WD40_rpt"/>
</dbReference>
<dbReference type="InterPro" id="IPR052993">
    <property type="entry name" value="CFA-57"/>
</dbReference>
<feature type="coiled-coil region" evidence="2">
    <location>
        <begin position="693"/>
        <end position="771"/>
    </location>
</feature>
<dbReference type="Proteomes" id="UP001162131">
    <property type="component" value="Unassembled WGS sequence"/>
</dbReference>
<keyword evidence="4" id="KW-1185">Reference proteome</keyword>
<proteinExistence type="predicted"/>
<organism evidence="3 4">
    <name type="scientific">Blepharisma stoltei</name>
    <dbReference type="NCBI Taxonomy" id="1481888"/>
    <lineage>
        <taxon>Eukaryota</taxon>
        <taxon>Sar</taxon>
        <taxon>Alveolata</taxon>
        <taxon>Ciliophora</taxon>
        <taxon>Postciliodesmatophora</taxon>
        <taxon>Heterotrichea</taxon>
        <taxon>Heterotrichida</taxon>
        <taxon>Blepharismidae</taxon>
        <taxon>Blepharisma</taxon>
    </lineage>
</organism>
<feature type="coiled-coil region" evidence="2">
    <location>
        <begin position="1140"/>
        <end position="1167"/>
    </location>
</feature>
<feature type="repeat" description="WD" evidence="1">
    <location>
        <begin position="619"/>
        <end position="653"/>
    </location>
</feature>
<dbReference type="Pfam" id="PF00400">
    <property type="entry name" value="WD40"/>
    <property type="match status" value="1"/>
</dbReference>
<evidence type="ECO:0000313" key="4">
    <source>
        <dbReference type="Proteomes" id="UP001162131"/>
    </source>
</evidence>
<dbReference type="AlphaFoldDB" id="A0AAU9KAI8"/>